<feature type="compositionally biased region" description="Basic and acidic residues" evidence="1">
    <location>
        <begin position="62"/>
        <end position="72"/>
    </location>
</feature>
<dbReference type="EMBL" id="GEDG01026692">
    <property type="protein sequence ID" value="JAP14354.1"/>
    <property type="molecule type" value="Transcribed_RNA"/>
</dbReference>
<feature type="region of interest" description="Disordered" evidence="1">
    <location>
        <begin position="50"/>
        <end position="78"/>
    </location>
</feature>
<evidence type="ECO:0000313" key="2">
    <source>
        <dbReference type="EMBL" id="JAP14354.1"/>
    </source>
</evidence>
<proteinExistence type="predicted"/>
<dbReference type="AlphaFoldDB" id="A0A0V0H1U5"/>
<sequence>MPKTFLRNPVPVDPHVLLWTWMLNFFHNKGSQLVILERIGGSQERKFPIFAEGDPLNNSNNFDHKSLSKDSGRGSPLE</sequence>
<protein>
    <submittedName>
        <fullName evidence="2">Putative ovule protein</fullName>
    </submittedName>
</protein>
<evidence type="ECO:0000256" key="1">
    <source>
        <dbReference type="SAM" id="MobiDB-lite"/>
    </source>
</evidence>
<accession>A0A0V0H1U5</accession>
<name>A0A0V0H1U5_SOLCH</name>
<reference evidence="2" key="1">
    <citation type="submission" date="2015-12" db="EMBL/GenBank/DDBJ databases">
        <title>Gene expression during late stages of embryo sac development: a critical building block for successful pollen-pistil interactions.</title>
        <authorList>
            <person name="Liu Y."/>
            <person name="Joly V."/>
            <person name="Sabar M."/>
            <person name="Matton D.P."/>
        </authorList>
    </citation>
    <scope>NUCLEOTIDE SEQUENCE</scope>
</reference>
<organism evidence="2">
    <name type="scientific">Solanum chacoense</name>
    <name type="common">Chaco potato</name>
    <dbReference type="NCBI Taxonomy" id="4108"/>
    <lineage>
        <taxon>Eukaryota</taxon>
        <taxon>Viridiplantae</taxon>
        <taxon>Streptophyta</taxon>
        <taxon>Embryophyta</taxon>
        <taxon>Tracheophyta</taxon>
        <taxon>Spermatophyta</taxon>
        <taxon>Magnoliopsida</taxon>
        <taxon>eudicotyledons</taxon>
        <taxon>Gunneridae</taxon>
        <taxon>Pentapetalae</taxon>
        <taxon>asterids</taxon>
        <taxon>lamiids</taxon>
        <taxon>Solanales</taxon>
        <taxon>Solanaceae</taxon>
        <taxon>Solanoideae</taxon>
        <taxon>Solaneae</taxon>
        <taxon>Solanum</taxon>
    </lineage>
</organism>